<dbReference type="PANTHER" id="PTHR43677:SF4">
    <property type="entry name" value="QUINONE OXIDOREDUCTASE-LIKE PROTEIN 2"/>
    <property type="match status" value="1"/>
</dbReference>
<organism evidence="2 3">
    <name type="scientific">Massarina eburnea CBS 473.64</name>
    <dbReference type="NCBI Taxonomy" id="1395130"/>
    <lineage>
        <taxon>Eukaryota</taxon>
        <taxon>Fungi</taxon>
        <taxon>Dikarya</taxon>
        <taxon>Ascomycota</taxon>
        <taxon>Pezizomycotina</taxon>
        <taxon>Dothideomycetes</taxon>
        <taxon>Pleosporomycetidae</taxon>
        <taxon>Pleosporales</taxon>
        <taxon>Massarineae</taxon>
        <taxon>Massarinaceae</taxon>
        <taxon>Massarina</taxon>
    </lineage>
</organism>
<dbReference type="CDD" id="cd08273">
    <property type="entry name" value="MDR8"/>
    <property type="match status" value="1"/>
</dbReference>
<dbReference type="EMBL" id="MU006777">
    <property type="protein sequence ID" value="KAF2645852.1"/>
    <property type="molecule type" value="Genomic_DNA"/>
</dbReference>
<dbReference type="Pfam" id="PF13602">
    <property type="entry name" value="ADH_zinc_N_2"/>
    <property type="match status" value="1"/>
</dbReference>
<dbReference type="Gene3D" id="3.40.50.720">
    <property type="entry name" value="NAD(P)-binding Rossmann-like Domain"/>
    <property type="match status" value="1"/>
</dbReference>
<protein>
    <submittedName>
        <fullName evidence="2">GroES-like protein</fullName>
    </submittedName>
</protein>
<dbReference type="AlphaFoldDB" id="A0A6A6SF05"/>
<dbReference type="InterPro" id="IPR036291">
    <property type="entry name" value="NAD(P)-bd_dom_sf"/>
</dbReference>
<dbReference type="Proteomes" id="UP000799753">
    <property type="component" value="Unassembled WGS sequence"/>
</dbReference>
<keyword evidence="3" id="KW-1185">Reference proteome</keyword>
<dbReference type="OrthoDB" id="203908at2759"/>
<dbReference type="InterPro" id="IPR020843">
    <property type="entry name" value="ER"/>
</dbReference>
<dbReference type="SMART" id="SM00829">
    <property type="entry name" value="PKS_ER"/>
    <property type="match status" value="1"/>
</dbReference>
<proteinExistence type="predicted"/>
<dbReference type="InterPro" id="IPR013154">
    <property type="entry name" value="ADH-like_N"/>
</dbReference>
<dbReference type="GO" id="GO:0016491">
    <property type="term" value="F:oxidoreductase activity"/>
    <property type="evidence" value="ECO:0007669"/>
    <property type="project" value="InterPro"/>
</dbReference>
<dbReference type="GO" id="GO:0005739">
    <property type="term" value="C:mitochondrion"/>
    <property type="evidence" value="ECO:0007669"/>
    <property type="project" value="TreeGrafter"/>
</dbReference>
<dbReference type="InterPro" id="IPR011032">
    <property type="entry name" value="GroES-like_sf"/>
</dbReference>
<sequence length="341" mass="37324">MSTTIRKAIIPEFGDASVVKIVDAPIEPPKQKEVQVKVLESGMGGADISMRMGKYPQQKSAPLTPGYCLVGRAHANGPSSSKFQKGDLVASLTKYDSHAELANIAEKYLVPVPEGLDLEQAVTMVLDWSTAYGMAYRCAQVKKGCRVFIHGMSGSVGFALLTFCKLQGAEVYGTASASKHAQLHQLGATPFIYTDKNWMPSMNTIGGAHIVFDPLGFESWDESWSILAPKPEGGHLIGYGGNSDVFKGGEPRSQFASIAKLLARNAVPFCPNKTSFYYIDKDQKTFEPELKELFQMCVDGKIKAPIKKRWTLETYPEAHKTWNQYSDIGSVVVKIADDTGR</sequence>
<dbReference type="InterPro" id="IPR051397">
    <property type="entry name" value="Zn-ADH-like_protein"/>
</dbReference>
<name>A0A6A6SF05_9PLEO</name>
<dbReference type="PANTHER" id="PTHR43677">
    <property type="entry name" value="SHORT-CHAIN DEHYDROGENASE/REDUCTASE"/>
    <property type="match status" value="1"/>
</dbReference>
<reference evidence="2" key="1">
    <citation type="journal article" date="2020" name="Stud. Mycol.">
        <title>101 Dothideomycetes genomes: a test case for predicting lifestyles and emergence of pathogens.</title>
        <authorList>
            <person name="Haridas S."/>
            <person name="Albert R."/>
            <person name="Binder M."/>
            <person name="Bloem J."/>
            <person name="Labutti K."/>
            <person name="Salamov A."/>
            <person name="Andreopoulos B."/>
            <person name="Baker S."/>
            <person name="Barry K."/>
            <person name="Bills G."/>
            <person name="Bluhm B."/>
            <person name="Cannon C."/>
            <person name="Castanera R."/>
            <person name="Culley D."/>
            <person name="Daum C."/>
            <person name="Ezra D."/>
            <person name="Gonzalez J."/>
            <person name="Henrissat B."/>
            <person name="Kuo A."/>
            <person name="Liang C."/>
            <person name="Lipzen A."/>
            <person name="Lutzoni F."/>
            <person name="Magnuson J."/>
            <person name="Mondo S."/>
            <person name="Nolan M."/>
            <person name="Ohm R."/>
            <person name="Pangilinan J."/>
            <person name="Park H.-J."/>
            <person name="Ramirez L."/>
            <person name="Alfaro M."/>
            <person name="Sun H."/>
            <person name="Tritt A."/>
            <person name="Yoshinaga Y."/>
            <person name="Zwiers L.-H."/>
            <person name="Turgeon B."/>
            <person name="Goodwin S."/>
            <person name="Spatafora J."/>
            <person name="Crous P."/>
            <person name="Grigoriev I."/>
        </authorList>
    </citation>
    <scope>NUCLEOTIDE SEQUENCE</scope>
    <source>
        <strain evidence="2">CBS 473.64</strain>
    </source>
</reference>
<gene>
    <name evidence="2" type="ORF">P280DRAFT_465596</name>
</gene>
<dbReference type="Pfam" id="PF08240">
    <property type="entry name" value="ADH_N"/>
    <property type="match status" value="1"/>
</dbReference>
<dbReference type="SUPFAM" id="SSF51735">
    <property type="entry name" value="NAD(P)-binding Rossmann-fold domains"/>
    <property type="match status" value="1"/>
</dbReference>
<accession>A0A6A6SF05</accession>
<evidence type="ECO:0000259" key="1">
    <source>
        <dbReference type="SMART" id="SM00829"/>
    </source>
</evidence>
<evidence type="ECO:0000313" key="2">
    <source>
        <dbReference type="EMBL" id="KAF2645852.1"/>
    </source>
</evidence>
<dbReference type="Gene3D" id="3.90.180.10">
    <property type="entry name" value="Medium-chain alcohol dehydrogenases, catalytic domain"/>
    <property type="match status" value="1"/>
</dbReference>
<dbReference type="SUPFAM" id="SSF50129">
    <property type="entry name" value="GroES-like"/>
    <property type="match status" value="1"/>
</dbReference>
<evidence type="ECO:0000313" key="3">
    <source>
        <dbReference type="Proteomes" id="UP000799753"/>
    </source>
</evidence>
<feature type="domain" description="Enoyl reductase (ER)" evidence="1">
    <location>
        <begin position="14"/>
        <end position="333"/>
    </location>
</feature>